<dbReference type="EMBL" id="LVZM01017348">
    <property type="protein sequence ID" value="OUC42582.1"/>
    <property type="molecule type" value="Genomic_DNA"/>
</dbReference>
<evidence type="ECO:0000256" key="1">
    <source>
        <dbReference type="SAM" id="Phobius"/>
    </source>
</evidence>
<dbReference type="AlphaFoldDB" id="A0A1Y3EBS8"/>
<accession>A0A1Y3EBS8</accession>
<feature type="transmembrane region" description="Helical" evidence="1">
    <location>
        <begin position="44"/>
        <end position="66"/>
    </location>
</feature>
<evidence type="ECO:0000313" key="3">
    <source>
        <dbReference type="Proteomes" id="UP000243006"/>
    </source>
</evidence>
<proteinExistence type="predicted"/>
<keyword evidence="1" id="KW-1133">Transmembrane helix</keyword>
<sequence length="125" mass="13715">MNENAFSVNEILKSSTLKKVPFSESGFLMHKNTDMVNIVEFSNVFGAGTFSLVLVYLAFHLAISSVNSSWETVKRIAGLGLAVAQTETEPCLAPEVRVVFFRAGKHRTPCLLSTLTNCWTANTTL</sequence>
<comment type="caution">
    <text evidence="2">The sequence shown here is derived from an EMBL/GenBank/DDBJ whole genome shotgun (WGS) entry which is preliminary data.</text>
</comment>
<name>A0A1Y3EBS8_9BILA</name>
<keyword evidence="1" id="KW-0472">Membrane</keyword>
<evidence type="ECO:0000313" key="2">
    <source>
        <dbReference type="EMBL" id="OUC42582.1"/>
    </source>
</evidence>
<organism evidence="2 3">
    <name type="scientific">Trichinella nativa</name>
    <dbReference type="NCBI Taxonomy" id="6335"/>
    <lineage>
        <taxon>Eukaryota</taxon>
        <taxon>Metazoa</taxon>
        <taxon>Ecdysozoa</taxon>
        <taxon>Nematoda</taxon>
        <taxon>Enoplea</taxon>
        <taxon>Dorylaimia</taxon>
        <taxon>Trichinellida</taxon>
        <taxon>Trichinellidae</taxon>
        <taxon>Trichinella</taxon>
    </lineage>
</organism>
<keyword evidence="1" id="KW-0812">Transmembrane</keyword>
<reference evidence="2 3" key="1">
    <citation type="submission" date="2015-04" db="EMBL/GenBank/DDBJ databases">
        <title>Draft genome of the roundworm Trichinella nativa.</title>
        <authorList>
            <person name="Mitreva M."/>
        </authorList>
    </citation>
    <scope>NUCLEOTIDE SEQUENCE [LARGE SCALE GENOMIC DNA]</scope>
    <source>
        <strain evidence="2 3">ISS45</strain>
    </source>
</reference>
<dbReference type="Proteomes" id="UP000243006">
    <property type="component" value="Unassembled WGS sequence"/>
</dbReference>
<gene>
    <name evidence="2" type="ORF">D917_02808</name>
</gene>
<protein>
    <submittedName>
        <fullName evidence="2">Uncharacterized protein</fullName>
    </submittedName>
</protein>